<accession>A0A2Z7AKD5</accession>
<evidence type="ECO:0000313" key="3">
    <source>
        <dbReference type="Proteomes" id="UP000250235"/>
    </source>
</evidence>
<sequence length="195" mass="21758">MSAVEDSDWSKIGSVEFLLLRRFHYYHFQRLGLSWKNTKELKCVVVRRLKQRTKRPKKISTVDELRMETQYGPVPDIVADGGHERTDSDQDVQRGGGDRYKDNLGYDTQMDHGGQNEVTSTTAQDEPRMSMVLMTKQPALQTMMFVGQGIFSPVQIRDIDCATYFLPKTDPASKGYHGISAGHGVDLAGSSPGGG</sequence>
<feature type="region of interest" description="Disordered" evidence="1">
    <location>
        <begin position="73"/>
        <end position="99"/>
    </location>
</feature>
<dbReference type="EMBL" id="KV014434">
    <property type="protein sequence ID" value="KZV22173.1"/>
    <property type="molecule type" value="Genomic_DNA"/>
</dbReference>
<dbReference type="Proteomes" id="UP000250235">
    <property type="component" value="Unassembled WGS sequence"/>
</dbReference>
<reference evidence="2 3" key="1">
    <citation type="journal article" date="2015" name="Proc. Natl. Acad. Sci. U.S.A.">
        <title>The resurrection genome of Boea hygrometrica: A blueprint for survival of dehydration.</title>
        <authorList>
            <person name="Xiao L."/>
            <person name="Yang G."/>
            <person name="Zhang L."/>
            <person name="Yang X."/>
            <person name="Zhao S."/>
            <person name="Ji Z."/>
            <person name="Zhou Q."/>
            <person name="Hu M."/>
            <person name="Wang Y."/>
            <person name="Chen M."/>
            <person name="Xu Y."/>
            <person name="Jin H."/>
            <person name="Xiao X."/>
            <person name="Hu G."/>
            <person name="Bao F."/>
            <person name="Hu Y."/>
            <person name="Wan P."/>
            <person name="Li L."/>
            <person name="Deng X."/>
            <person name="Kuang T."/>
            <person name="Xiang C."/>
            <person name="Zhu J.K."/>
            <person name="Oliver M.J."/>
            <person name="He Y."/>
        </authorList>
    </citation>
    <scope>NUCLEOTIDE SEQUENCE [LARGE SCALE GENOMIC DNA]</scope>
    <source>
        <strain evidence="3">cv. XS01</strain>
    </source>
</reference>
<name>A0A2Z7AKD5_9LAMI</name>
<dbReference type="AlphaFoldDB" id="A0A2Z7AKD5"/>
<organism evidence="2 3">
    <name type="scientific">Dorcoceras hygrometricum</name>
    <dbReference type="NCBI Taxonomy" id="472368"/>
    <lineage>
        <taxon>Eukaryota</taxon>
        <taxon>Viridiplantae</taxon>
        <taxon>Streptophyta</taxon>
        <taxon>Embryophyta</taxon>
        <taxon>Tracheophyta</taxon>
        <taxon>Spermatophyta</taxon>
        <taxon>Magnoliopsida</taxon>
        <taxon>eudicotyledons</taxon>
        <taxon>Gunneridae</taxon>
        <taxon>Pentapetalae</taxon>
        <taxon>asterids</taxon>
        <taxon>lamiids</taxon>
        <taxon>Lamiales</taxon>
        <taxon>Gesneriaceae</taxon>
        <taxon>Didymocarpoideae</taxon>
        <taxon>Trichosporeae</taxon>
        <taxon>Loxocarpinae</taxon>
        <taxon>Dorcoceras</taxon>
    </lineage>
</organism>
<evidence type="ECO:0000313" key="2">
    <source>
        <dbReference type="EMBL" id="KZV22173.1"/>
    </source>
</evidence>
<keyword evidence="3" id="KW-1185">Reference proteome</keyword>
<protein>
    <submittedName>
        <fullName evidence="2">Uncharacterized protein</fullName>
    </submittedName>
</protein>
<feature type="compositionally biased region" description="Basic and acidic residues" evidence="1">
    <location>
        <begin position="81"/>
        <end position="99"/>
    </location>
</feature>
<proteinExistence type="predicted"/>
<gene>
    <name evidence="2" type="ORF">F511_36427</name>
</gene>
<evidence type="ECO:0000256" key="1">
    <source>
        <dbReference type="SAM" id="MobiDB-lite"/>
    </source>
</evidence>